<accession>A0A9D1H471</accession>
<protein>
    <submittedName>
        <fullName evidence="2">GNAT family N-acetyltransferase</fullName>
    </submittedName>
</protein>
<dbReference type="InterPro" id="IPR000182">
    <property type="entry name" value="GNAT_dom"/>
</dbReference>
<dbReference type="PROSITE" id="PS51186">
    <property type="entry name" value="GNAT"/>
    <property type="match status" value="1"/>
</dbReference>
<evidence type="ECO:0000313" key="2">
    <source>
        <dbReference type="EMBL" id="HIT93677.1"/>
    </source>
</evidence>
<dbReference type="Gene3D" id="3.40.630.30">
    <property type="match status" value="1"/>
</dbReference>
<dbReference type="EMBL" id="DVLW01000020">
    <property type="protein sequence ID" value="HIT93677.1"/>
    <property type="molecule type" value="Genomic_DNA"/>
</dbReference>
<reference evidence="2" key="2">
    <citation type="journal article" date="2021" name="PeerJ">
        <title>Extensive microbial diversity within the chicken gut microbiome revealed by metagenomics and culture.</title>
        <authorList>
            <person name="Gilroy R."/>
            <person name="Ravi A."/>
            <person name="Getino M."/>
            <person name="Pursley I."/>
            <person name="Horton D.L."/>
            <person name="Alikhan N.F."/>
            <person name="Baker D."/>
            <person name="Gharbi K."/>
            <person name="Hall N."/>
            <person name="Watson M."/>
            <person name="Adriaenssens E.M."/>
            <person name="Foster-Nyarko E."/>
            <person name="Jarju S."/>
            <person name="Secka A."/>
            <person name="Antonio M."/>
            <person name="Oren A."/>
            <person name="Chaudhuri R.R."/>
            <person name="La Ragione R."/>
            <person name="Hildebrand F."/>
            <person name="Pallen M.J."/>
        </authorList>
    </citation>
    <scope>NUCLEOTIDE SEQUENCE</scope>
    <source>
        <strain evidence="2">ChiBcec7-5410</strain>
    </source>
</reference>
<feature type="domain" description="N-acetyltransferase" evidence="1">
    <location>
        <begin position="2"/>
        <end position="153"/>
    </location>
</feature>
<dbReference type="AlphaFoldDB" id="A0A9D1H471"/>
<comment type="caution">
    <text evidence="2">The sequence shown here is derived from an EMBL/GenBank/DDBJ whole genome shotgun (WGS) entry which is preliminary data.</text>
</comment>
<dbReference type="Pfam" id="PF00583">
    <property type="entry name" value="Acetyltransf_1"/>
    <property type="match status" value="1"/>
</dbReference>
<reference evidence="2" key="1">
    <citation type="submission" date="2020-10" db="EMBL/GenBank/DDBJ databases">
        <authorList>
            <person name="Gilroy R."/>
        </authorList>
    </citation>
    <scope>NUCLEOTIDE SEQUENCE</scope>
    <source>
        <strain evidence="2">ChiBcec7-5410</strain>
    </source>
</reference>
<dbReference type="Proteomes" id="UP000824160">
    <property type="component" value="Unassembled WGS sequence"/>
</dbReference>
<sequence>MLKWRELGADERADWFETRLCRDFPADEVKPLDLLEKLCEQGRYHCYLFYEQPEVPVGYAYLMTIDRFTLLDYLAVEPSMRGGGYGSQILPILEEMLPEGNTLLIEAENPACAVSLEDRSVRLARVRFYKKAGMRLTEVLEKAFGVDFRILTGGAQVSDREIADGLSAVYAAMLPETVFRQQFSVWIP</sequence>
<organism evidence="2 3">
    <name type="scientific">Candidatus Faecivivens stercoripullorum</name>
    <dbReference type="NCBI Taxonomy" id="2840805"/>
    <lineage>
        <taxon>Bacteria</taxon>
        <taxon>Bacillati</taxon>
        <taxon>Bacillota</taxon>
        <taxon>Clostridia</taxon>
        <taxon>Eubacteriales</taxon>
        <taxon>Oscillospiraceae</taxon>
        <taxon>Oscillospiraceae incertae sedis</taxon>
        <taxon>Candidatus Faecivivens</taxon>
    </lineage>
</organism>
<evidence type="ECO:0000259" key="1">
    <source>
        <dbReference type="PROSITE" id="PS51186"/>
    </source>
</evidence>
<gene>
    <name evidence="2" type="ORF">IAC43_00675</name>
</gene>
<dbReference type="GO" id="GO:0016747">
    <property type="term" value="F:acyltransferase activity, transferring groups other than amino-acyl groups"/>
    <property type="evidence" value="ECO:0007669"/>
    <property type="project" value="InterPro"/>
</dbReference>
<evidence type="ECO:0000313" key="3">
    <source>
        <dbReference type="Proteomes" id="UP000824160"/>
    </source>
</evidence>
<dbReference type="InterPro" id="IPR016181">
    <property type="entry name" value="Acyl_CoA_acyltransferase"/>
</dbReference>
<name>A0A9D1H471_9FIRM</name>
<proteinExistence type="predicted"/>
<dbReference type="SUPFAM" id="SSF55729">
    <property type="entry name" value="Acyl-CoA N-acyltransferases (Nat)"/>
    <property type="match status" value="1"/>
</dbReference>